<keyword evidence="3 8" id="KW-0813">Transport</keyword>
<dbReference type="PANTHER" id="PTHR30330:SF3">
    <property type="entry name" value="TRANSCRIPTIONAL REGULATOR, LRP FAMILY"/>
    <property type="match status" value="1"/>
</dbReference>
<evidence type="ECO:0000256" key="2">
    <source>
        <dbReference type="ARBA" id="ARBA00009261"/>
    </source>
</evidence>
<evidence type="ECO:0000256" key="6">
    <source>
        <dbReference type="ARBA" id="ARBA00022989"/>
    </source>
</evidence>
<dbReference type="InterPro" id="IPR001463">
    <property type="entry name" value="Na/Ala_symport"/>
</dbReference>
<evidence type="ECO:0000256" key="9">
    <source>
        <dbReference type="SAM" id="SignalP"/>
    </source>
</evidence>
<keyword evidence="4" id="KW-1003">Cell membrane</keyword>
<reference evidence="10 11" key="1">
    <citation type="submission" date="2022-10" db="EMBL/GenBank/DDBJ databases">
        <title>paucibacter sp. hw8 Genome sequencing.</title>
        <authorList>
            <person name="Park S."/>
        </authorList>
    </citation>
    <scope>NUCLEOTIDE SEQUENCE [LARGE SCALE GENOMIC DNA]</scope>
    <source>
        <strain evidence="11">hw8</strain>
    </source>
</reference>
<feature type="transmembrane region" description="Helical" evidence="8">
    <location>
        <begin position="362"/>
        <end position="383"/>
    </location>
</feature>
<evidence type="ECO:0000256" key="3">
    <source>
        <dbReference type="ARBA" id="ARBA00022448"/>
    </source>
</evidence>
<proteinExistence type="inferred from homology"/>
<evidence type="ECO:0000256" key="8">
    <source>
        <dbReference type="RuleBase" id="RU363064"/>
    </source>
</evidence>
<keyword evidence="7 8" id="KW-0472">Membrane</keyword>
<comment type="similarity">
    <text evidence="2 8">Belongs to the alanine or glycine:cation symporter (AGCS) (TC 2.A.25) family.</text>
</comment>
<gene>
    <name evidence="10" type="ORF">PRZ01_02405</name>
</gene>
<comment type="caution">
    <text evidence="10">The sequence shown here is derived from an EMBL/GenBank/DDBJ whole genome shotgun (WGS) entry which is preliminary data.</text>
</comment>
<feature type="transmembrane region" description="Helical" evidence="8">
    <location>
        <begin position="133"/>
        <end position="157"/>
    </location>
</feature>
<evidence type="ECO:0000313" key="10">
    <source>
        <dbReference type="EMBL" id="MDC8784040.1"/>
    </source>
</evidence>
<feature type="transmembrane region" description="Helical" evidence="8">
    <location>
        <begin position="411"/>
        <end position="431"/>
    </location>
</feature>
<dbReference type="EMBL" id="JAQQXS010000002">
    <property type="protein sequence ID" value="MDC8784040.1"/>
    <property type="molecule type" value="Genomic_DNA"/>
</dbReference>
<keyword evidence="5 8" id="KW-0812">Transmembrane</keyword>
<evidence type="ECO:0000256" key="7">
    <source>
        <dbReference type="ARBA" id="ARBA00023136"/>
    </source>
</evidence>
<dbReference type="NCBIfam" id="TIGR00835">
    <property type="entry name" value="agcS"/>
    <property type="match status" value="1"/>
</dbReference>
<name>A0ABT5KNP0_9BURK</name>
<keyword evidence="8" id="KW-0769">Symport</keyword>
<sequence>MPLQRQLGRSTLLFALFLSLLTPHIAHAQVSGGGFDQAVDQFFKHTFGWFVDLIFYTVPVGSAQFPLIVGWLLLAALIFTIYFGFPQFTGAKLALDLVRGRYSDPHNKAPGEVSHFQALTTALSGTVGLGNMAGVGAALAIGGPGATFWMILCGLLGMAAKFTECTLGVKYRVVLPSGAVSGGPMYYLRDGLAERGLPGLGKVLAAGFAVMVILGALGGGNMFQGNQANAMIVHTFGLPDGYGWVTGVSLAALVFGVMMGGMPQIGKVTATMVPWMAGVYIGMALFVIAIDFDQIPSAMRAIWDGAFQAEGVAGGLVGALIQGLKRATFSNEAGVGSSAIAHSAVQTKEPVTEGLVALLEPFVDTVMICTATALVITIAGVNAGPFPNPSGLSGIELTSAAFRSTADWFRYPLALVVVVFAVSTMISWGYYGLKGWTYLFGESRLADASFKLLFCTFIVVGASISFGGVIDFSDAAIFAMSIFNLIGVYILAPVVKAEYRQFLNKIRSGAIKRYR</sequence>
<protein>
    <submittedName>
        <fullName evidence="10">Alanine/glycine:cation symporter family protein</fullName>
    </submittedName>
</protein>
<organism evidence="10 11">
    <name type="scientific">Roseateles koreensis</name>
    <dbReference type="NCBI Taxonomy" id="2987526"/>
    <lineage>
        <taxon>Bacteria</taxon>
        <taxon>Pseudomonadati</taxon>
        <taxon>Pseudomonadota</taxon>
        <taxon>Betaproteobacteria</taxon>
        <taxon>Burkholderiales</taxon>
        <taxon>Sphaerotilaceae</taxon>
        <taxon>Roseateles</taxon>
    </lineage>
</organism>
<feature type="transmembrane region" description="Helical" evidence="8">
    <location>
        <begin position="38"/>
        <end position="58"/>
    </location>
</feature>
<keyword evidence="8" id="KW-0997">Cell inner membrane</keyword>
<dbReference type="Gene3D" id="1.20.1740.10">
    <property type="entry name" value="Amino acid/polyamine transporter I"/>
    <property type="match status" value="1"/>
</dbReference>
<feature type="signal peptide" evidence="9">
    <location>
        <begin position="1"/>
        <end position="28"/>
    </location>
</feature>
<feature type="transmembrane region" description="Helical" evidence="8">
    <location>
        <begin position="272"/>
        <end position="290"/>
    </location>
</feature>
<keyword evidence="6 8" id="KW-1133">Transmembrane helix</keyword>
<feature type="transmembrane region" description="Helical" evidence="8">
    <location>
        <begin position="65"/>
        <end position="85"/>
    </location>
</feature>
<keyword evidence="9" id="KW-0732">Signal</keyword>
<accession>A0ABT5KNP0</accession>
<dbReference type="RefSeq" id="WP_273595160.1">
    <property type="nucleotide sequence ID" value="NZ_JAQQXS010000002.1"/>
</dbReference>
<feature type="transmembrane region" description="Helical" evidence="8">
    <location>
        <begin position="241"/>
        <end position="260"/>
    </location>
</feature>
<evidence type="ECO:0000313" key="11">
    <source>
        <dbReference type="Proteomes" id="UP001219862"/>
    </source>
</evidence>
<evidence type="ECO:0000256" key="4">
    <source>
        <dbReference type="ARBA" id="ARBA00022475"/>
    </source>
</evidence>
<evidence type="ECO:0000256" key="5">
    <source>
        <dbReference type="ARBA" id="ARBA00022692"/>
    </source>
</evidence>
<feature type="transmembrane region" description="Helical" evidence="8">
    <location>
        <begin position="452"/>
        <end position="470"/>
    </location>
</feature>
<dbReference type="PANTHER" id="PTHR30330">
    <property type="entry name" value="AGSS FAMILY TRANSPORTER, SODIUM-ALANINE"/>
    <property type="match status" value="1"/>
</dbReference>
<evidence type="ECO:0000256" key="1">
    <source>
        <dbReference type="ARBA" id="ARBA00004651"/>
    </source>
</evidence>
<feature type="transmembrane region" description="Helical" evidence="8">
    <location>
        <begin position="476"/>
        <end position="495"/>
    </location>
</feature>
<keyword evidence="11" id="KW-1185">Reference proteome</keyword>
<dbReference type="Proteomes" id="UP001219862">
    <property type="component" value="Unassembled WGS sequence"/>
</dbReference>
<dbReference type="PRINTS" id="PR00175">
    <property type="entry name" value="NAALASMPORT"/>
</dbReference>
<feature type="chain" id="PRO_5046350893" evidence="9">
    <location>
        <begin position="29"/>
        <end position="515"/>
    </location>
</feature>
<comment type="subcellular location">
    <subcellularLocation>
        <location evidence="8">Cell inner membrane</location>
        <topology evidence="8">Multi-pass membrane protein</topology>
    </subcellularLocation>
    <subcellularLocation>
        <location evidence="1">Cell membrane</location>
        <topology evidence="1">Multi-pass membrane protein</topology>
    </subcellularLocation>
</comment>
<feature type="transmembrane region" description="Helical" evidence="8">
    <location>
        <begin position="200"/>
        <end position="220"/>
    </location>
</feature>
<dbReference type="Pfam" id="PF01235">
    <property type="entry name" value="Na_Ala_symp"/>
    <property type="match status" value="1"/>
</dbReference>
<feature type="transmembrane region" description="Helical" evidence="8">
    <location>
        <begin position="169"/>
        <end position="188"/>
    </location>
</feature>